<evidence type="ECO:0000259" key="7">
    <source>
        <dbReference type="PROSITE" id="PS50011"/>
    </source>
</evidence>
<evidence type="ECO:0000256" key="5">
    <source>
        <dbReference type="PROSITE-ProRule" id="PRU10141"/>
    </source>
</evidence>
<keyword evidence="4 5" id="KW-0067">ATP-binding</keyword>
<comment type="caution">
    <text evidence="8">The sequence shown here is derived from an EMBL/GenBank/DDBJ whole genome shotgun (WGS) entry which is preliminary data.</text>
</comment>
<reference evidence="8" key="1">
    <citation type="submission" date="2020-04" db="EMBL/GenBank/DDBJ databases">
        <authorList>
            <person name="Zhang T."/>
        </authorList>
    </citation>
    <scope>NUCLEOTIDE SEQUENCE</scope>
    <source>
        <strain evidence="8">HKST-UBA02</strain>
    </source>
</reference>
<dbReference type="PROSITE" id="PS00107">
    <property type="entry name" value="PROTEIN_KINASE_ATP"/>
    <property type="match status" value="1"/>
</dbReference>
<reference evidence="8" key="2">
    <citation type="journal article" date="2021" name="Microbiome">
        <title>Successional dynamics and alternative stable states in a saline activated sludge microbial community over 9 years.</title>
        <authorList>
            <person name="Wang Y."/>
            <person name="Ye J."/>
            <person name="Ju F."/>
            <person name="Liu L."/>
            <person name="Boyd J.A."/>
            <person name="Deng Y."/>
            <person name="Parks D.H."/>
            <person name="Jiang X."/>
            <person name="Yin X."/>
            <person name="Woodcroft B.J."/>
            <person name="Tyson G.W."/>
            <person name="Hugenholtz P."/>
            <person name="Polz M.F."/>
            <person name="Zhang T."/>
        </authorList>
    </citation>
    <scope>NUCLEOTIDE SEQUENCE</scope>
    <source>
        <strain evidence="8">HKST-UBA02</strain>
    </source>
</reference>
<dbReference type="PANTHER" id="PTHR43289">
    <property type="entry name" value="MITOGEN-ACTIVATED PROTEIN KINASE KINASE KINASE 20-RELATED"/>
    <property type="match status" value="1"/>
</dbReference>
<dbReference type="GO" id="GO:0004674">
    <property type="term" value="F:protein serine/threonine kinase activity"/>
    <property type="evidence" value="ECO:0007669"/>
    <property type="project" value="UniProtKB-KW"/>
</dbReference>
<evidence type="ECO:0000256" key="6">
    <source>
        <dbReference type="SAM" id="MobiDB-lite"/>
    </source>
</evidence>
<keyword evidence="8" id="KW-0723">Serine/threonine-protein kinase</keyword>
<dbReference type="InterPro" id="IPR017441">
    <property type="entry name" value="Protein_kinase_ATP_BS"/>
</dbReference>
<proteinExistence type="predicted"/>
<gene>
    <name evidence="8" type="ORF">KDA27_21525</name>
</gene>
<keyword evidence="3 8" id="KW-0418">Kinase</keyword>
<dbReference type="CDD" id="cd14014">
    <property type="entry name" value="STKc_PknB_like"/>
    <property type="match status" value="1"/>
</dbReference>
<evidence type="ECO:0000313" key="9">
    <source>
        <dbReference type="Proteomes" id="UP000739538"/>
    </source>
</evidence>
<dbReference type="AlphaFoldDB" id="A0A956SFL1"/>
<name>A0A956SFL1_UNCEI</name>
<dbReference type="SMART" id="SM00220">
    <property type="entry name" value="S_TKc"/>
    <property type="match status" value="1"/>
</dbReference>
<feature type="compositionally biased region" description="Polar residues" evidence="6">
    <location>
        <begin position="62"/>
        <end position="78"/>
    </location>
</feature>
<dbReference type="PROSITE" id="PS50011">
    <property type="entry name" value="PROTEIN_KINASE_DOM"/>
    <property type="match status" value="1"/>
</dbReference>
<sequence>MPGKRRLSRGSLTPATFFVRKPKGGKRYRIRGREVPNRRPDHCPLLSCGFAPSAPAAAARRMTNTKSDLQDLPSSRANTPEADLSLERQARSFFLQALELTTDERDRLLSDGAPPDVVSRTRELLRLHDEHVAALDRAMRLADALPPTVGDYRILSRLGRGGSSTVYLAERDDRRVALKLLHAELSRTDVGARFARETSVLSRLARPGLARLVDSGVVELDGEPVPYIAMDYVDGPTIRTVIEERELGDDEKLDLLGKLLAAISYAHEQGVVHRDLKPDNVKLTSTGDPVVLDFGISRLLDLEDSAGAFVTRTVELMGTLPYMSPEQLAGETVGPQSDLYSLGVVAYELLCGRLPFDLPESSVVGTILALSTSTPTPVDPALATRLPGIDAFLANAMARSVEHRYGSTDAMLMDLDRLRRGKPVRRLAPSSSSSAERSKRSRWIAAISAASVLLGFVGVFTWSSRDRIDPTVVDAVTNASRLAIQHLHLEPRTAEGASAAIQALEEARRQIPSTRGLAGILTWIVDLRLGEAYLIHGFLTEDASSFRKSAETYTLATELGITCDDLEGVPEGWAPMAEMKGVMHLPRTGVAGANAALASIQNTKPNLERAVSNASFAFRAITNAPEQTFCSRVSRSEREVVTLVGYNDHASYLTELADATNDPSPVERALGFYAELDTLSIKRDRDRSAYGSYLFYSALAYLVRYELEANPADLDSAQARNERAWSVSGAGGMRPYIESERARIVLARSRSCDPHLAVEQLSAEVDELDRVREALGDTPRIHAATTVFTILLELQHEVASRGRDGRELARAKPWIAEWNAVLPSEGFPIARGEFLLARARHHRLLAELGHATSEAVTTEAAVGSGLESEDQTRDPRNEHLQLAASDLREAHYLLPAIQRPSFDARVEKELGSVQSLIMTR</sequence>
<dbReference type="Pfam" id="PF00069">
    <property type="entry name" value="Pkinase"/>
    <property type="match status" value="1"/>
</dbReference>
<evidence type="ECO:0000313" key="8">
    <source>
        <dbReference type="EMBL" id="MCA9758391.1"/>
    </source>
</evidence>
<dbReference type="Gene3D" id="1.10.510.10">
    <property type="entry name" value="Transferase(Phosphotransferase) domain 1"/>
    <property type="match status" value="1"/>
</dbReference>
<keyword evidence="2 5" id="KW-0547">Nucleotide-binding</keyword>
<keyword evidence="1" id="KW-0808">Transferase</keyword>
<dbReference type="PANTHER" id="PTHR43289:SF6">
    <property type="entry name" value="SERINE_THREONINE-PROTEIN KINASE NEKL-3"/>
    <property type="match status" value="1"/>
</dbReference>
<dbReference type="Gene3D" id="3.30.200.20">
    <property type="entry name" value="Phosphorylase Kinase, domain 1"/>
    <property type="match status" value="1"/>
</dbReference>
<evidence type="ECO:0000256" key="1">
    <source>
        <dbReference type="ARBA" id="ARBA00022679"/>
    </source>
</evidence>
<evidence type="ECO:0000256" key="2">
    <source>
        <dbReference type="ARBA" id="ARBA00022741"/>
    </source>
</evidence>
<dbReference type="InterPro" id="IPR011009">
    <property type="entry name" value="Kinase-like_dom_sf"/>
</dbReference>
<evidence type="ECO:0000256" key="3">
    <source>
        <dbReference type="ARBA" id="ARBA00022777"/>
    </source>
</evidence>
<feature type="region of interest" description="Disordered" evidence="6">
    <location>
        <begin position="856"/>
        <end position="875"/>
    </location>
</feature>
<feature type="binding site" evidence="5">
    <location>
        <position position="179"/>
    </location>
    <ligand>
        <name>ATP</name>
        <dbReference type="ChEBI" id="CHEBI:30616"/>
    </ligand>
</feature>
<dbReference type="EMBL" id="JAGQHS010000167">
    <property type="protein sequence ID" value="MCA9758391.1"/>
    <property type="molecule type" value="Genomic_DNA"/>
</dbReference>
<dbReference type="GO" id="GO:0005524">
    <property type="term" value="F:ATP binding"/>
    <property type="evidence" value="ECO:0007669"/>
    <property type="project" value="UniProtKB-UniRule"/>
</dbReference>
<organism evidence="8 9">
    <name type="scientific">Eiseniibacteriota bacterium</name>
    <dbReference type="NCBI Taxonomy" id="2212470"/>
    <lineage>
        <taxon>Bacteria</taxon>
        <taxon>Candidatus Eiseniibacteriota</taxon>
    </lineage>
</organism>
<dbReference type="SUPFAM" id="SSF56112">
    <property type="entry name" value="Protein kinase-like (PK-like)"/>
    <property type="match status" value="1"/>
</dbReference>
<feature type="domain" description="Protein kinase" evidence="7">
    <location>
        <begin position="152"/>
        <end position="418"/>
    </location>
</feature>
<dbReference type="Proteomes" id="UP000739538">
    <property type="component" value="Unassembled WGS sequence"/>
</dbReference>
<evidence type="ECO:0000256" key="4">
    <source>
        <dbReference type="ARBA" id="ARBA00022840"/>
    </source>
</evidence>
<protein>
    <submittedName>
        <fullName evidence="8">Serine/threonine protein kinase</fullName>
    </submittedName>
</protein>
<feature type="region of interest" description="Disordered" evidence="6">
    <location>
        <begin position="60"/>
        <end position="79"/>
    </location>
</feature>
<accession>A0A956SFL1</accession>
<dbReference type="InterPro" id="IPR000719">
    <property type="entry name" value="Prot_kinase_dom"/>
</dbReference>